<proteinExistence type="predicted"/>
<dbReference type="InterPro" id="IPR036291">
    <property type="entry name" value="NAD(P)-bd_dom_sf"/>
</dbReference>
<dbReference type="SMART" id="SM00881">
    <property type="entry name" value="CoA_binding"/>
    <property type="match status" value="1"/>
</dbReference>
<dbReference type="Proteomes" id="UP001163739">
    <property type="component" value="Chromosome"/>
</dbReference>
<evidence type="ECO:0000313" key="2">
    <source>
        <dbReference type="EMBL" id="UZE96418.1"/>
    </source>
</evidence>
<keyword evidence="3" id="KW-1185">Reference proteome</keyword>
<dbReference type="PANTHER" id="PTHR33303">
    <property type="entry name" value="CYTOPLASMIC PROTEIN-RELATED"/>
    <property type="match status" value="1"/>
</dbReference>
<gene>
    <name evidence="2" type="ORF">NKI27_01340</name>
</gene>
<name>A0ABY6N2T9_9ALTE</name>
<protein>
    <submittedName>
        <fullName evidence="2">CoA-binding protein</fullName>
    </submittedName>
</protein>
<dbReference type="InterPro" id="IPR003781">
    <property type="entry name" value="CoA-bd"/>
</dbReference>
<accession>A0ABY6N2T9</accession>
<dbReference type="EMBL" id="CP100390">
    <property type="protein sequence ID" value="UZE96418.1"/>
    <property type="molecule type" value="Genomic_DNA"/>
</dbReference>
<evidence type="ECO:0000313" key="3">
    <source>
        <dbReference type="Proteomes" id="UP001163739"/>
    </source>
</evidence>
<feature type="domain" description="CoA-binding" evidence="1">
    <location>
        <begin position="15"/>
        <end position="110"/>
    </location>
</feature>
<dbReference type="PANTHER" id="PTHR33303:SF2">
    <property type="entry name" value="COA-BINDING DOMAIN-CONTAINING PROTEIN"/>
    <property type="match status" value="1"/>
</dbReference>
<dbReference type="SUPFAM" id="SSF51735">
    <property type="entry name" value="NAD(P)-binding Rossmann-fold domains"/>
    <property type="match status" value="1"/>
</dbReference>
<dbReference type="Gene3D" id="3.40.50.720">
    <property type="entry name" value="NAD(P)-binding Rossmann-like Domain"/>
    <property type="match status" value="1"/>
</dbReference>
<evidence type="ECO:0000259" key="1">
    <source>
        <dbReference type="SMART" id="SM00881"/>
    </source>
</evidence>
<sequence>MSYSDPHTDQQISDILHSVKTIALVGASNKEDRPSYRVMKFLQEKGFKIIPVSPRLAGETLLGETVYDSLESIPSAIDMVDLFVNSERVAPMINSAIALSPKVIWMQIGVVNTDAADIVKKEGIDVVMDRCPKQEIERMGLFS</sequence>
<reference evidence="2" key="1">
    <citation type="submission" date="2022-06" db="EMBL/GenBank/DDBJ databases">
        <title>Alkalimarinus sp. nov., isolated from gut of a Alitta virens.</title>
        <authorList>
            <person name="Yang A.I."/>
            <person name="Shin N.-R."/>
        </authorList>
    </citation>
    <scope>NUCLEOTIDE SEQUENCE</scope>
    <source>
        <strain evidence="2">A2M4</strain>
    </source>
</reference>
<dbReference type="RefSeq" id="WP_265047904.1">
    <property type="nucleotide sequence ID" value="NZ_CP100390.1"/>
</dbReference>
<organism evidence="2 3">
    <name type="scientific">Alkalimarinus alittae</name>
    <dbReference type="NCBI Taxonomy" id="2961619"/>
    <lineage>
        <taxon>Bacteria</taxon>
        <taxon>Pseudomonadati</taxon>
        <taxon>Pseudomonadota</taxon>
        <taxon>Gammaproteobacteria</taxon>
        <taxon>Alteromonadales</taxon>
        <taxon>Alteromonadaceae</taxon>
        <taxon>Alkalimarinus</taxon>
    </lineage>
</organism>
<dbReference type="Pfam" id="PF13380">
    <property type="entry name" value="CoA_binding_2"/>
    <property type="match status" value="1"/>
</dbReference>